<comment type="caution">
    <text evidence="1">The sequence shown here is derived from an EMBL/GenBank/DDBJ whole genome shotgun (WGS) entry which is preliminary data.</text>
</comment>
<keyword evidence="2" id="KW-1185">Reference proteome</keyword>
<dbReference type="PANTHER" id="PTHR39640">
    <property type="entry name" value="VNG6129C"/>
    <property type="match status" value="1"/>
</dbReference>
<reference evidence="1 2" key="1">
    <citation type="submission" date="2022-06" db="EMBL/GenBank/DDBJ databases">
        <title>Halogeometricum sp. a new haloarchaeum isolate from saline soil.</title>
        <authorList>
            <person name="Strakova D."/>
            <person name="Galisteo C."/>
            <person name="Sanchez-Porro C."/>
            <person name="Ventosa A."/>
        </authorList>
    </citation>
    <scope>NUCLEOTIDE SEQUENCE [LARGE SCALE GENOMIC DNA]</scope>
    <source>
        <strain evidence="1 2">S1BR25-6</strain>
    </source>
</reference>
<dbReference type="PANTHER" id="PTHR39640:SF1">
    <property type="entry name" value="DUF790 FAMILY PROTEIN"/>
    <property type="match status" value="1"/>
</dbReference>
<organism evidence="1 2">
    <name type="scientific">Halogeometricum salsisoli</name>
    <dbReference type="NCBI Taxonomy" id="2950536"/>
    <lineage>
        <taxon>Archaea</taxon>
        <taxon>Methanobacteriati</taxon>
        <taxon>Methanobacteriota</taxon>
        <taxon>Stenosarchaea group</taxon>
        <taxon>Halobacteria</taxon>
        <taxon>Halobacteriales</taxon>
        <taxon>Haloferacaceae</taxon>
        <taxon>Halogeometricum</taxon>
    </lineage>
</organism>
<protein>
    <submittedName>
        <fullName evidence="1">DUF790 family protein</fullName>
    </submittedName>
</protein>
<dbReference type="InterPro" id="IPR008508">
    <property type="entry name" value="Bax1"/>
</dbReference>
<dbReference type="EMBL" id="JAMQOP010000001">
    <property type="protein sequence ID" value="MDS0298915.1"/>
    <property type="molecule type" value="Genomic_DNA"/>
</dbReference>
<accession>A0ABU2GDN8</accession>
<evidence type="ECO:0000313" key="2">
    <source>
        <dbReference type="Proteomes" id="UP001257060"/>
    </source>
</evidence>
<sequence length="529" mass="58547">MLTKDLLRVSRAGGGYRPQFVGRESRPLAARVIGVFQGHVGEPRHRLDDALASLEAEADDFKLVRGFAALLDREATFETSAPLPPRRARRAAFEAAERAGVPTTPDERTAVLDAAADRLGSDAAAVESSLYADREVNEVLTAFDARWSAEDLLARSGRPFDRPEEWDRSDGVDVSPDNLLRLYNVSLAQTALFDATEVRVRCSDPRTLVTAVKRLRLMYEVRTDDDGWVVVVTGPDSLFRNTRRYGTMFARLLRTVAKMTEWELTAAIDDRGTERTMTLSDDDPIDVLGPESVAEMRFDSGVEADFAARFGSVDLDWDLVREPEPLAVGASVMIPDFAFDYKFGEFRVFFEIMGFWTPEYVEKKLEQLESVGDVEMLVAVDESLGVSEDIEARDHRAIPYSGSVRLKDVRDALRRYEDELTAAAASGLPDELRPAADAISLEELAAERGVSEDALEDVAFPEHRRVGRTLVRPAVLDDVAERLEPGLSYRDAEETMADWDISDVGSVLSALGYEVAWEGLGGGTLRSKG</sequence>
<dbReference type="Pfam" id="PF05626">
    <property type="entry name" value="DUF790"/>
    <property type="match status" value="1"/>
</dbReference>
<dbReference type="PIRSF" id="PIRSF019435">
    <property type="entry name" value="UCP019435"/>
    <property type="match status" value="1"/>
</dbReference>
<dbReference type="RefSeq" id="WP_310923710.1">
    <property type="nucleotide sequence ID" value="NZ_JAMQOP010000001.1"/>
</dbReference>
<proteinExistence type="predicted"/>
<evidence type="ECO:0000313" key="1">
    <source>
        <dbReference type="EMBL" id="MDS0298915.1"/>
    </source>
</evidence>
<name>A0ABU2GDN8_9EURY</name>
<dbReference type="Proteomes" id="UP001257060">
    <property type="component" value="Unassembled WGS sequence"/>
</dbReference>
<gene>
    <name evidence="1" type="ORF">NDI76_09170</name>
</gene>